<comment type="similarity">
    <text evidence="2">Belongs to the TRAFAC class myosin-kinesin ATPase superfamily. Kinesin family.</text>
</comment>
<evidence type="ECO:0000313" key="4">
    <source>
        <dbReference type="EMBL" id="KAH9297873.1"/>
    </source>
</evidence>
<dbReference type="EMBL" id="JAHRHJ020000010">
    <property type="protein sequence ID" value="KAH9297873.1"/>
    <property type="molecule type" value="Genomic_DNA"/>
</dbReference>
<dbReference type="GO" id="GO:0005524">
    <property type="term" value="F:ATP binding"/>
    <property type="evidence" value="ECO:0007669"/>
    <property type="project" value="InterPro"/>
</dbReference>
<comment type="caution">
    <text evidence="2">Lacks conserved residue(s) required for the propagation of feature annotation.</text>
</comment>
<feature type="non-terminal residue" evidence="4">
    <location>
        <position position="1"/>
    </location>
</feature>
<keyword evidence="1" id="KW-0505">Motor protein</keyword>
<dbReference type="GO" id="GO:0007018">
    <property type="term" value="P:microtubule-based movement"/>
    <property type="evidence" value="ECO:0007669"/>
    <property type="project" value="InterPro"/>
</dbReference>
<dbReference type="GO" id="GO:0003777">
    <property type="term" value="F:microtubule motor activity"/>
    <property type="evidence" value="ECO:0007669"/>
    <property type="project" value="InterPro"/>
</dbReference>
<dbReference type="InterPro" id="IPR027640">
    <property type="entry name" value="Kinesin-like_fam"/>
</dbReference>
<evidence type="ECO:0000313" key="5">
    <source>
        <dbReference type="Proteomes" id="UP000824469"/>
    </source>
</evidence>
<evidence type="ECO:0000256" key="2">
    <source>
        <dbReference type="PROSITE-ProRule" id="PRU00283"/>
    </source>
</evidence>
<feature type="non-terminal residue" evidence="4">
    <location>
        <position position="94"/>
    </location>
</feature>
<dbReference type="Pfam" id="PF00225">
    <property type="entry name" value="Kinesin"/>
    <property type="match status" value="1"/>
</dbReference>
<dbReference type="PROSITE" id="PS50067">
    <property type="entry name" value="KINESIN_MOTOR_2"/>
    <property type="match status" value="1"/>
</dbReference>
<evidence type="ECO:0000259" key="3">
    <source>
        <dbReference type="PROSITE" id="PS50067"/>
    </source>
</evidence>
<keyword evidence="5" id="KW-1185">Reference proteome</keyword>
<gene>
    <name evidence="4" type="ORF">KI387_029555</name>
</gene>
<dbReference type="PANTHER" id="PTHR47972:SF28">
    <property type="entry name" value="KINESIN-LIKE PROTEIN KLP-3"/>
    <property type="match status" value="1"/>
</dbReference>
<organism evidence="4 5">
    <name type="scientific">Taxus chinensis</name>
    <name type="common">Chinese yew</name>
    <name type="synonym">Taxus wallichiana var. chinensis</name>
    <dbReference type="NCBI Taxonomy" id="29808"/>
    <lineage>
        <taxon>Eukaryota</taxon>
        <taxon>Viridiplantae</taxon>
        <taxon>Streptophyta</taxon>
        <taxon>Embryophyta</taxon>
        <taxon>Tracheophyta</taxon>
        <taxon>Spermatophyta</taxon>
        <taxon>Pinopsida</taxon>
        <taxon>Pinidae</taxon>
        <taxon>Conifers II</taxon>
        <taxon>Cupressales</taxon>
        <taxon>Taxaceae</taxon>
        <taxon>Taxus</taxon>
    </lineage>
</organism>
<dbReference type="InterPro" id="IPR036961">
    <property type="entry name" value="Kinesin_motor_dom_sf"/>
</dbReference>
<dbReference type="SUPFAM" id="SSF52540">
    <property type="entry name" value="P-loop containing nucleoside triphosphate hydrolases"/>
    <property type="match status" value="1"/>
</dbReference>
<dbReference type="GO" id="GO:0008017">
    <property type="term" value="F:microtubule binding"/>
    <property type="evidence" value="ECO:0007669"/>
    <property type="project" value="InterPro"/>
</dbReference>
<name>A0AA38CJK6_TAXCH</name>
<feature type="domain" description="Kinesin motor" evidence="3">
    <location>
        <begin position="1"/>
        <end position="94"/>
    </location>
</feature>
<proteinExistence type="inferred from homology"/>
<dbReference type="Proteomes" id="UP000824469">
    <property type="component" value="Unassembled WGS sequence"/>
</dbReference>
<reference evidence="4 5" key="1">
    <citation type="journal article" date="2021" name="Nat. Plants">
        <title>The Taxus genome provides insights into paclitaxel biosynthesis.</title>
        <authorList>
            <person name="Xiong X."/>
            <person name="Gou J."/>
            <person name="Liao Q."/>
            <person name="Li Y."/>
            <person name="Zhou Q."/>
            <person name="Bi G."/>
            <person name="Li C."/>
            <person name="Du R."/>
            <person name="Wang X."/>
            <person name="Sun T."/>
            <person name="Guo L."/>
            <person name="Liang H."/>
            <person name="Lu P."/>
            <person name="Wu Y."/>
            <person name="Zhang Z."/>
            <person name="Ro D.K."/>
            <person name="Shang Y."/>
            <person name="Huang S."/>
            <person name="Yan J."/>
        </authorList>
    </citation>
    <scope>NUCLEOTIDE SEQUENCE [LARGE SCALE GENOMIC DNA]</scope>
    <source>
        <strain evidence="4">Ta-2019</strain>
    </source>
</reference>
<protein>
    <recommendedName>
        <fullName evidence="3">Kinesin motor domain-containing protein</fullName>
    </recommendedName>
</protein>
<evidence type="ECO:0000256" key="1">
    <source>
        <dbReference type="ARBA" id="ARBA00023175"/>
    </source>
</evidence>
<dbReference type="GO" id="GO:0015630">
    <property type="term" value="C:microtubule cytoskeleton"/>
    <property type="evidence" value="ECO:0007669"/>
    <property type="project" value="TreeGrafter"/>
</dbReference>
<dbReference type="AlphaFoldDB" id="A0AA38CJK6"/>
<sequence>AGPRVITEENWGVNYRALNDLFQISEQRKNVFTYDVAVQMIEIYNEQVRDLRVSHDENMIPVASTSIVIELMNLGHKNRAVGATTLNDRSCCSH</sequence>
<dbReference type="InterPro" id="IPR027417">
    <property type="entry name" value="P-loop_NTPase"/>
</dbReference>
<comment type="caution">
    <text evidence="4">The sequence shown here is derived from an EMBL/GenBank/DDBJ whole genome shotgun (WGS) entry which is preliminary data.</text>
</comment>
<dbReference type="InterPro" id="IPR001752">
    <property type="entry name" value="Kinesin_motor_dom"/>
</dbReference>
<dbReference type="PANTHER" id="PTHR47972">
    <property type="entry name" value="KINESIN-LIKE PROTEIN KLP-3"/>
    <property type="match status" value="1"/>
</dbReference>
<dbReference type="Gene3D" id="3.40.850.10">
    <property type="entry name" value="Kinesin motor domain"/>
    <property type="match status" value="1"/>
</dbReference>
<accession>A0AA38CJK6</accession>